<dbReference type="SUPFAM" id="SSF54862">
    <property type="entry name" value="4Fe-4S ferredoxins"/>
    <property type="match status" value="1"/>
</dbReference>
<dbReference type="InterPro" id="IPR050340">
    <property type="entry name" value="Cytosolic_Fe-S_CAF"/>
</dbReference>
<evidence type="ECO:0000256" key="4">
    <source>
        <dbReference type="ARBA" id="ARBA00023014"/>
    </source>
</evidence>
<dbReference type="AlphaFoldDB" id="H1DJA4"/>
<sequence>MAFFIFNEVVKVKQSVNKLQPFFYICKKCLFYNFKSFYHPMKQRPIYTEPENCQDCYKCIRECPVKAIRIENNKAYIIAERCIYCGHCTQICPTGAKKIRDGVPAVKEILRQNKQVILSLAPSYASEFGNLPISSLIAAIKRLGFSGVSETALGAELVSAAVNEFLLHSPRSIYISSACPVVVEYIRKYAPEHISSLTPIFSPLLAHARFLKKQYGEEVKVIFAGPCIGKKTEADNFKDLVEIAITFKDLKMWMEKEGIQPENEKGEEMHFIPYNSGKGALYPVEGGMLAGIDGEDKKVIKMAFSGMENIQDVIRNLDDSPRKDTLFLELLSCKGGCINGPGKLSSSSLAIKRYDVTRKINSADRDKPLNLSDLTNYYTVDQQIEKEHYTENEILQALAAVGKTSAADELNCSGCGYDNCRDFARALLAGRAEENMCVSYMRKIAHDKATVLLQKIPAGVILADPDLKIVDMNRYAANLLGEETTLVYDASPGLQGVALEAICSFSALFGAALSTGKEIIERQIREGDKIWMLSIYNIQPHRLVFGLLQDLREPYGKTEWMMGKTKEVISKHMETVQKIACLLGENASYTDATLRAIMETMKGKE</sequence>
<dbReference type="InterPro" id="IPR004108">
    <property type="entry name" value="Fe_hydrogenase_lsu_C"/>
</dbReference>
<dbReference type="InterPro" id="IPR007202">
    <property type="entry name" value="4Fe-4S_dom"/>
</dbReference>
<dbReference type="InterPro" id="IPR017900">
    <property type="entry name" value="4Fe4S_Fe_S_CS"/>
</dbReference>
<dbReference type="STRING" id="742817.HMPREF9449_01976"/>
<keyword evidence="8" id="KW-1185">Reference proteome</keyword>
<dbReference type="GO" id="GO:0051539">
    <property type="term" value="F:4 iron, 4 sulfur cluster binding"/>
    <property type="evidence" value="ECO:0007669"/>
    <property type="project" value="UniProtKB-KW"/>
</dbReference>
<feature type="domain" description="4Fe-4S ferredoxin-type" evidence="5">
    <location>
        <begin position="44"/>
        <end position="72"/>
    </location>
</feature>
<comment type="caution">
    <text evidence="7">The sequence shown here is derived from an EMBL/GenBank/DDBJ whole genome shotgun (WGS) entry which is preliminary data.</text>
</comment>
<evidence type="ECO:0000259" key="6">
    <source>
        <dbReference type="PROSITE" id="PS51656"/>
    </source>
</evidence>
<dbReference type="Gene3D" id="1.10.15.40">
    <property type="entry name" value="Electron transport complex subunit B, putative Fe-S cluster"/>
    <property type="match status" value="1"/>
</dbReference>
<dbReference type="Proteomes" id="UP000004892">
    <property type="component" value="Unassembled WGS sequence"/>
</dbReference>
<dbReference type="eggNOG" id="COG4624">
    <property type="taxonomic scope" value="Bacteria"/>
</dbReference>
<dbReference type="InterPro" id="IPR009016">
    <property type="entry name" value="Fe_hydrogenase"/>
</dbReference>
<reference evidence="7 8" key="1">
    <citation type="submission" date="2012-01" db="EMBL/GenBank/DDBJ databases">
        <title>The Genome Sequence of Odoribacter laneus YIT 12061.</title>
        <authorList>
            <consortium name="The Broad Institute Genome Sequencing Platform"/>
            <person name="Earl A."/>
            <person name="Ward D."/>
            <person name="Feldgarden M."/>
            <person name="Gevers D."/>
            <person name="Morotomi M."/>
            <person name="Young S.K."/>
            <person name="Zeng Q."/>
            <person name="Gargeya S."/>
            <person name="Fitzgerald M."/>
            <person name="Haas B."/>
            <person name="Abouelleil A."/>
            <person name="Alvarado L."/>
            <person name="Arachchi H.M."/>
            <person name="Berlin A."/>
            <person name="Chapman S.B."/>
            <person name="Gearin G."/>
            <person name="Goldberg J."/>
            <person name="Griggs A."/>
            <person name="Gujja S."/>
            <person name="Hansen M."/>
            <person name="Heiman D."/>
            <person name="Howarth C."/>
            <person name="Larimer J."/>
            <person name="Lui A."/>
            <person name="MacDonald P.J.P."/>
            <person name="McCowen C."/>
            <person name="Montmayeur A."/>
            <person name="Murphy C."/>
            <person name="Neiman D."/>
            <person name="Pearson M."/>
            <person name="Priest M."/>
            <person name="Roberts A."/>
            <person name="Saif S."/>
            <person name="Shea T."/>
            <person name="Sisk P."/>
            <person name="Stolte C."/>
            <person name="Sykes S."/>
            <person name="Wortman J."/>
            <person name="Nusbaum C."/>
            <person name="Birren B."/>
        </authorList>
    </citation>
    <scope>NUCLEOTIDE SEQUENCE [LARGE SCALE GENOMIC DNA]</scope>
    <source>
        <strain evidence="7 8">YIT 12061</strain>
    </source>
</reference>
<gene>
    <name evidence="7" type="ORF">HMPREF9449_01976</name>
</gene>
<dbReference type="PROSITE" id="PS51379">
    <property type="entry name" value="4FE4S_FER_2"/>
    <property type="match status" value="2"/>
</dbReference>
<dbReference type="Gene3D" id="3.30.70.20">
    <property type="match status" value="1"/>
</dbReference>
<evidence type="ECO:0000256" key="1">
    <source>
        <dbReference type="ARBA" id="ARBA00022485"/>
    </source>
</evidence>
<dbReference type="eggNOG" id="COG2221">
    <property type="taxonomic scope" value="Bacteria"/>
</dbReference>
<keyword evidence="4" id="KW-0411">Iron-sulfur</keyword>
<proteinExistence type="predicted"/>
<dbReference type="Pfam" id="PF04060">
    <property type="entry name" value="FeS"/>
    <property type="match status" value="1"/>
</dbReference>
<evidence type="ECO:0000259" key="5">
    <source>
        <dbReference type="PROSITE" id="PS51379"/>
    </source>
</evidence>
<name>H1DJA4_9BACT</name>
<dbReference type="PATRIC" id="fig|742817.3.peg.2105"/>
<dbReference type="EMBL" id="ADMC01000025">
    <property type="protein sequence ID" value="EHP46359.1"/>
    <property type="molecule type" value="Genomic_DNA"/>
</dbReference>
<dbReference type="PROSITE" id="PS51656">
    <property type="entry name" value="4FE4S"/>
    <property type="match status" value="1"/>
</dbReference>
<feature type="domain" description="4Fe-4S" evidence="6">
    <location>
        <begin position="393"/>
        <end position="454"/>
    </location>
</feature>
<protein>
    <submittedName>
        <fullName evidence="7">Uncharacterized protein</fullName>
    </submittedName>
</protein>
<evidence type="ECO:0000256" key="2">
    <source>
        <dbReference type="ARBA" id="ARBA00022723"/>
    </source>
</evidence>
<keyword evidence="3" id="KW-0408">Iron</keyword>
<dbReference type="SUPFAM" id="SSF53920">
    <property type="entry name" value="Fe-only hydrogenase"/>
    <property type="match status" value="1"/>
</dbReference>
<dbReference type="Pfam" id="PF13237">
    <property type="entry name" value="Fer4_10"/>
    <property type="match status" value="1"/>
</dbReference>
<feature type="domain" description="4Fe-4S ferredoxin-type" evidence="5">
    <location>
        <begin position="73"/>
        <end position="102"/>
    </location>
</feature>
<dbReference type="GO" id="GO:0046872">
    <property type="term" value="F:metal ion binding"/>
    <property type="evidence" value="ECO:0007669"/>
    <property type="project" value="UniProtKB-KW"/>
</dbReference>
<dbReference type="HOGENOM" id="CLU_027268_0_0_10"/>
<dbReference type="Pfam" id="PF02906">
    <property type="entry name" value="Fe_hyd_lg_C"/>
    <property type="match status" value="1"/>
</dbReference>
<dbReference type="Gene3D" id="3.40.950.10">
    <property type="entry name" value="Fe-only Hydrogenase (Larger Subunit), Chain L, domain 3"/>
    <property type="match status" value="1"/>
</dbReference>
<keyword evidence="2" id="KW-0479">Metal-binding</keyword>
<dbReference type="PROSITE" id="PS00198">
    <property type="entry name" value="4FE4S_FER_1"/>
    <property type="match status" value="1"/>
</dbReference>
<dbReference type="InterPro" id="IPR017896">
    <property type="entry name" value="4Fe4S_Fe-S-bd"/>
</dbReference>
<keyword evidence="1" id="KW-0004">4Fe-4S</keyword>
<evidence type="ECO:0000313" key="8">
    <source>
        <dbReference type="Proteomes" id="UP000004892"/>
    </source>
</evidence>
<dbReference type="PANTHER" id="PTHR11615">
    <property type="entry name" value="NITRATE, FORMATE, IRON DEHYDROGENASE"/>
    <property type="match status" value="1"/>
</dbReference>
<evidence type="ECO:0000313" key="7">
    <source>
        <dbReference type="EMBL" id="EHP46359.1"/>
    </source>
</evidence>
<evidence type="ECO:0000256" key="3">
    <source>
        <dbReference type="ARBA" id="ARBA00023004"/>
    </source>
</evidence>
<organism evidence="7 8">
    <name type="scientific">Odoribacter laneus YIT 12061</name>
    <dbReference type="NCBI Taxonomy" id="742817"/>
    <lineage>
        <taxon>Bacteria</taxon>
        <taxon>Pseudomonadati</taxon>
        <taxon>Bacteroidota</taxon>
        <taxon>Bacteroidia</taxon>
        <taxon>Bacteroidales</taxon>
        <taxon>Odoribacteraceae</taxon>
        <taxon>Odoribacter</taxon>
    </lineage>
</organism>
<accession>H1DJA4</accession>